<sequence length="168" mass="18836">MTTTPSFPNRRQLLAGAALGLLPAATLAQMSRPQIRLDSVIPFDTHTWQRLLDKGPRPAAYLFASMDSPDCERVFGVLRDHVMATRKMAELVIVMTDAWGGDALRQARHYLLATRMYAFMGDKDAIRQSVDAHWDGSTPYTVLLEREGPVHRVTDAPSASLLQLWLHH</sequence>
<feature type="chain" id="PRO_5047359924" description="Thioredoxin domain-containing protein" evidence="1">
    <location>
        <begin position="29"/>
        <end position="168"/>
    </location>
</feature>
<reference evidence="3" key="1">
    <citation type="journal article" date="2019" name="Int. J. Syst. Evol. Microbiol.">
        <title>The Global Catalogue of Microorganisms (GCM) 10K type strain sequencing project: providing services to taxonomists for standard genome sequencing and annotation.</title>
        <authorList>
            <consortium name="The Broad Institute Genomics Platform"/>
            <consortium name="The Broad Institute Genome Sequencing Center for Infectious Disease"/>
            <person name="Wu L."/>
            <person name="Ma J."/>
        </authorList>
    </citation>
    <scope>NUCLEOTIDE SEQUENCE [LARGE SCALE GENOMIC DNA]</scope>
    <source>
        <strain evidence="3">JCM 17561</strain>
    </source>
</reference>
<evidence type="ECO:0000313" key="3">
    <source>
        <dbReference type="Proteomes" id="UP001501627"/>
    </source>
</evidence>
<accession>A0ABP7RQ18</accession>
<proteinExistence type="predicted"/>
<protein>
    <recommendedName>
        <fullName evidence="4">Thioredoxin domain-containing protein</fullName>
    </recommendedName>
</protein>
<keyword evidence="3" id="KW-1185">Reference proteome</keyword>
<name>A0ABP7RQ18_9BURK</name>
<dbReference type="EMBL" id="BAABBP010000026">
    <property type="protein sequence ID" value="GAA4000708.1"/>
    <property type="molecule type" value="Genomic_DNA"/>
</dbReference>
<evidence type="ECO:0000313" key="2">
    <source>
        <dbReference type="EMBL" id="GAA4000708.1"/>
    </source>
</evidence>
<dbReference type="Proteomes" id="UP001501627">
    <property type="component" value="Unassembled WGS sequence"/>
</dbReference>
<evidence type="ECO:0000256" key="1">
    <source>
        <dbReference type="SAM" id="SignalP"/>
    </source>
</evidence>
<dbReference type="RefSeq" id="WP_103045472.1">
    <property type="nucleotide sequence ID" value="NZ_BAABBP010000026.1"/>
</dbReference>
<comment type="caution">
    <text evidence="2">The sequence shown here is derived from an EMBL/GenBank/DDBJ whole genome shotgun (WGS) entry which is preliminary data.</text>
</comment>
<keyword evidence="1" id="KW-0732">Signal</keyword>
<evidence type="ECO:0008006" key="4">
    <source>
        <dbReference type="Google" id="ProtNLM"/>
    </source>
</evidence>
<organism evidence="2 3">
    <name type="scientific">Comamonas faecalis</name>
    <dbReference type="NCBI Taxonomy" id="1387849"/>
    <lineage>
        <taxon>Bacteria</taxon>
        <taxon>Pseudomonadati</taxon>
        <taxon>Pseudomonadota</taxon>
        <taxon>Betaproteobacteria</taxon>
        <taxon>Burkholderiales</taxon>
        <taxon>Comamonadaceae</taxon>
        <taxon>Comamonas</taxon>
    </lineage>
</organism>
<gene>
    <name evidence="2" type="ORF">GCM10022279_25670</name>
</gene>
<feature type="signal peptide" evidence="1">
    <location>
        <begin position="1"/>
        <end position="28"/>
    </location>
</feature>